<keyword evidence="13" id="KW-1185">Reference proteome</keyword>
<evidence type="ECO:0000256" key="6">
    <source>
        <dbReference type="ARBA" id="ARBA00022592"/>
    </source>
</evidence>
<dbReference type="KEGG" id="saqi:AXG55_07740"/>
<name>A0A1L4D0Q4_9BACT</name>
<evidence type="ECO:0000256" key="9">
    <source>
        <dbReference type="ARBA" id="ARBA00023136"/>
    </source>
</evidence>
<dbReference type="STRING" id="1915309.AXG55_07740"/>
<evidence type="ECO:0000256" key="3">
    <source>
        <dbReference type="ARBA" id="ARBA00016864"/>
    </source>
</evidence>
<comment type="similarity">
    <text evidence="2 10">Belongs to the binding-protein-dependent transport system permease family. CysTW subfamily.</text>
</comment>
<evidence type="ECO:0000256" key="4">
    <source>
        <dbReference type="ARBA" id="ARBA00022448"/>
    </source>
</evidence>
<feature type="transmembrane region" description="Helical" evidence="10">
    <location>
        <begin position="135"/>
        <end position="153"/>
    </location>
</feature>
<dbReference type="GO" id="GO:0005886">
    <property type="term" value="C:plasma membrane"/>
    <property type="evidence" value="ECO:0007669"/>
    <property type="project" value="UniProtKB-SubCell"/>
</dbReference>
<feature type="transmembrane region" description="Helical" evidence="10">
    <location>
        <begin position="105"/>
        <end position="129"/>
    </location>
</feature>
<evidence type="ECO:0000256" key="1">
    <source>
        <dbReference type="ARBA" id="ARBA00004651"/>
    </source>
</evidence>
<evidence type="ECO:0000313" key="12">
    <source>
        <dbReference type="EMBL" id="APJ03802.1"/>
    </source>
</evidence>
<feature type="transmembrane region" description="Helical" evidence="10">
    <location>
        <begin position="67"/>
        <end position="93"/>
    </location>
</feature>
<evidence type="ECO:0000256" key="10">
    <source>
        <dbReference type="RuleBase" id="RU363043"/>
    </source>
</evidence>
<dbReference type="PANTHER" id="PTHR42922">
    <property type="entry name" value="PHOSPHATE TRANSPORT SYSTEM PERMEASE PROTEIN PSTA"/>
    <property type="match status" value="1"/>
</dbReference>
<comment type="subcellular location">
    <subcellularLocation>
        <location evidence="1 10">Cell membrane</location>
        <topology evidence="1 10">Multi-pass membrane protein</topology>
    </subcellularLocation>
</comment>
<keyword evidence="5 10" id="KW-1003">Cell membrane</keyword>
<dbReference type="OrthoDB" id="5290278at2"/>
<organism evidence="12 13">
    <name type="scientific">Silvanigrella aquatica</name>
    <dbReference type="NCBI Taxonomy" id="1915309"/>
    <lineage>
        <taxon>Bacteria</taxon>
        <taxon>Pseudomonadati</taxon>
        <taxon>Bdellovibrionota</taxon>
        <taxon>Oligoflexia</taxon>
        <taxon>Silvanigrellales</taxon>
        <taxon>Silvanigrellaceae</taxon>
        <taxon>Silvanigrella</taxon>
    </lineage>
</organism>
<keyword evidence="6" id="KW-0592">Phosphate transport</keyword>
<dbReference type="InterPro" id="IPR051408">
    <property type="entry name" value="Phosphate_transprt_permease"/>
</dbReference>
<dbReference type="RefSeq" id="WP_148697546.1">
    <property type="nucleotide sequence ID" value="NZ_CP017834.1"/>
</dbReference>
<dbReference type="AlphaFoldDB" id="A0A1L4D0Q4"/>
<dbReference type="EMBL" id="CP017834">
    <property type="protein sequence ID" value="APJ03802.1"/>
    <property type="molecule type" value="Genomic_DNA"/>
</dbReference>
<dbReference type="GO" id="GO:0035435">
    <property type="term" value="P:phosphate ion transmembrane transport"/>
    <property type="evidence" value="ECO:0007669"/>
    <property type="project" value="InterPro"/>
</dbReference>
<dbReference type="PROSITE" id="PS50928">
    <property type="entry name" value="ABC_TM1"/>
    <property type="match status" value="1"/>
</dbReference>
<dbReference type="Pfam" id="PF00528">
    <property type="entry name" value="BPD_transp_1"/>
    <property type="match status" value="1"/>
</dbReference>
<keyword evidence="4" id="KW-0813">Transport</keyword>
<dbReference type="CDD" id="cd06261">
    <property type="entry name" value="TM_PBP2"/>
    <property type="match status" value="1"/>
</dbReference>
<evidence type="ECO:0000256" key="7">
    <source>
        <dbReference type="ARBA" id="ARBA00022692"/>
    </source>
</evidence>
<dbReference type="PANTHER" id="PTHR42922:SF1">
    <property type="entry name" value="PHOSPHATE TRANSPORT SYSTEM PERMEASE PROTEIN PSTA"/>
    <property type="match status" value="1"/>
</dbReference>
<keyword evidence="8 10" id="KW-1133">Transmembrane helix</keyword>
<dbReference type="InterPro" id="IPR000515">
    <property type="entry name" value="MetI-like"/>
</dbReference>
<dbReference type="InterPro" id="IPR035906">
    <property type="entry name" value="MetI-like_sf"/>
</dbReference>
<feature type="domain" description="ABC transmembrane type-1" evidence="11">
    <location>
        <begin position="68"/>
        <end position="271"/>
    </location>
</feature>
<proteinExistence type="inferred from homology"/>
<feature type="transmembrane region" description="Helical" evidence="10">
    <location>
        <begin position="252"/>
        <end position="275"/>
    </location>
</feature>
<dbReference type="Gene3D" id="1.10.3720.10">
    <property type="entry name" value="MetI-like"/>
    <property type="match status" value="1"/>
</dbReference>
<evidence type="ECO:0000259" key="11">
    <source>
        <dbReference type="PROSITE" id="PS50928"/>
    </source>
</evidence>
<dbReference type="GO" id="GO:0005315">
    <property type="term" value="F:phosphate transmembrane transporter activity"/>
    <property type="evidence" value="ECO:0007669"/>
    <property type="project" value="InterPro"/>
</dbReference>
<keyword evidence="9 10" id="KW-0472">Membrane</keyword>
<gene>
    <name evidence="12" type="ORF">AXG55_07740</name>
</gene>
<dbReference type="NCBIfam" id="TIGR00974">
    <property type="entry name" value="3a0107s02c"/>
    <property type="match status" value="1"/>
</dbReference>
<dbReference type="InterPro" id="IPR005672">
    <property type="entry name" value="Phosphate_PstA"/>
</dbReference>
<evidence type="ECO:0000256" key="2">
    <source>
        <dbReference type="ARBA" id="ARBA00007069"/>
    </source>
</evidence>
<accession>A0A1L4D0Q4</accession>
<dbReference type="Proteomes" id="UP000184731">
    <property type="component" value="Chromosome"/>
</dbReference>
<comment type="caution">
    <text evidence="10">Lacks conserved residue(s) required for the propagation of feature annotation.</text>
</comment>
<feature type="transmembrane region" description="Helical" evidence="10">
    <location>
        <begin position="12"/>
        <end position="38"/>
    </location>
</feature>
<evidence type="ECO:0000256" key="5">
    <source>
        <dbReference type="ARBA" id="ARBA00022475"/>
    </source>
</evidence>
<protein>
    <recommendedName>
        <fullName evidence="3 10">Phosphate transport system permease protein PstA</fullName>
    </recommendedName>
</protein>
<evidence type="ECO:0000313" key="13">
    <source>
        <dbReference type="Proteomes" id="UP000184731"/>
    </source>
</evidence>
<evidence type="ECO:0000256" key="8">
    <source>
        <dbReference type="ARBA" id="ARBA00022989"/>
    </source>
</evidence>
<reference evidence="12 13" key="1">
    <citation type="submission" date="2016-10" db="EMBL/GenBank/DDBJ databases">
        <title>Silvanigrella aquatica sp. nov., isolated from a freshwater lake located in the Black Forest, Germany, description of Silvanigrellaceae fam. nov., Silvanigrellales ord. nov., reclassification of the order Bdellovibrionales in the class Oligoflexia, reclassification of the families Bacteriovoracaceae and Halobacteriovoraceae in the new order Bacteriovoracales ord. nov., and reclassification of the family Pseudobacteriovoracaceae in the order Oligoflexiales.</title>
        <authorList>
            <person name="Hahn M.W."/>
            <person name="Schmidt J."/>
            <person name="Koll U."/>
            <person name="Rohde M."/>
            <person name="Verbag S."/>
            <person name="Pitt A."/>
            <person name="Nakai R."/>
            <person name="Naganuma T."/>
            <person name="Lang E."/>
        </authorList>
    </citation>
    <scope>NUCLEOTIDE SEQUENCE [LARGE SCALE GENOMIC DNA]</scope>
    <source>
        <strain evidence="12 13">MWH-Nonnen-W8red</strain>
    </source>
</reference>
<keyword evidence="7 10" id="KW-0812">Transmembrane</keyword>
<sequence>MKRMQVTRKISNNIFSMLCISSVLFGITILSSIFYALIIHGFPALNLHFFISDTPAPDSPAGGLRNAIVGSFIITTAAVLVATPIGILAATFLSEYARGKKIASIIRFVNDVWLSAPSIIVGLFVYTVVVHPMGNYSAFAGAISLAMIACPIITRSAEDMLNLVPNELREAAIALGLPKWRVIIHIAWRASKQGILTGVLLAVARISGETAPLLFTSLNNQFWSTNLSQPIANLPVTIYQFAMSPYRNWQDLAWGGALLITVVVLFLNVLTRYFAKSGGKRS</sequence>
<dbReference type="SUPFAM" id="SSF161098">
    <property type="entry name" value="MetI-like"/>
    <property type="match status" value="1"/>
</dbReference>